<dbReference type="Gene3D" id="2.60.40.1760">
    <property type="entry name" value="glycosyl hydrolase (family 31)"/>
    <property type="match status" value="1"/>
</dbReference>
<evidence type="ECO:0000259" key="5">
    <source>
        <dbReference type="Pfam" id="PF01055"/>
    </source>
</evidence>
<evidence type="ECO:0000256" key="1">
    <source>
        <dbReference type="ARBA" id="ARBA00007806"/>
    </source>
</evidence>
<comment type="similarity">
    <text evidence="1 4">Belongs to the glycosyl hydrolase 31 family.</text>
</comment>
<dbReference type="CDD" id="cd14752">
    <property type="entry name" value="GH31_N"/>
    <property type="match status" value="1"/>
</dbReference>
<dbReference type="EMBL" id="LT838272">
    <property type="protein sequence ID" value="SMB99405.1"/>
    <property type="molecule type" value="Genomic_DNA"/>
</dbReference>
<dbReference type="CDD" id="cd06604">
    <property type="entry name" value="GH31_glucosidase_II_MalA"/>
    <property type="match status" value="1"/>
</dbReference>
<evidence type="ECO:0000259" key="8">
    <source>
        <dbReference type="Pfam" id="PF21365"/>
    </source>
</evidence>
<dbReference type="InterPro" id="IPR030458">
    <property type="entry name" value="Glyco_hydro_31_AS"/>
</dbReference>
<dbReference type="InterPro" id="IPR000322">
    <property type="entry name" value="Glyco_hydro_31_TIM"/>
</dbReference>
<dbReference type="InterPro" id="IPR011013">
    <property type="entry name" value="Gal_mutarotase_sf_dom"/>
</dbReference>
<feature type="domain" description="Glycosyl hydrolase family 31 C-terminal" evidence="8">
    <location>
        <begin position="566"/>
        <end position="652"/>
    </location>
</feature>
<dbReference type="Pfam" id="PF21365">
    <property type="entry name" value="Glyco_hydro_31_3rd"/>
    <property type="match status" value="1"/>
</dbReference>
<keyword evidence="2 4" id="KW-0378">Hydrolase</keyword>
<dbReference type="InterPro" id="IPR048395">
    <property type="entry name" value="Glyco_hydro_31_C"/>
</dbReference>
<dbReference type="GO" id="GO:0004553">
    <property type="term" value="F:hydrolase activity, hydrolyzing O-glycosyl compounds"/>
    <property type="evidence" value="ECO:0007669"/>
    <property type="project" value="InterPro"/>
</dbReference>
<dbReference type="PROSITE" id="PS00129">
    <property type="entry name" value="GLYCOSYL_HYDROL_F31_1"/>
    <property type="match status" value="1"/>
</dbReference>
<dbReference type="Proteomes" id="UP000192569">
    <property type="component" value="Chromosome I"/>
</dbReference>
<keyword evidence="10" id="KW-1185">Reference proteome</keyword>
<dbReference type="InterPro" id="IPR033403">
    <property type="entry name" value="DUF5110"/>
</dbReference>
<dbReference type="Gene3D" id="2.60.40.1180">
    <property type="entry name" value="Golgi alpha-mannosidase II"/>
    <property type="match status" value="2"/>
</dbReference>
<accession>A0A1W1W1B5</accession>
<dbReference type="InterPro" id="IPR013780">
    <property type="entry name" value="Glyco_hydro_b"/>
</dbReference>
<feature type="domain" description="Glycoside hydrolase family 31 N-terminal" evidence="6">
    <location>
        <begin position="25"/>
        <end position="184"/>
    </location>
</feature>
<reference evidence="9 10" key="1">
    <citation type="submission" date="2017-04" db="EMBL/GenBank/DDBJ databases">
        <authorList>
            <person name="Afonso C.L."/>
            <person name="Miller P.J."/>
            <person name="Scott M.A."/>
            <person name="Spackman E."/>
            <person name="Goraichik I."/>
            <person name="Dimitrov K.M."/>
            <person name="Suarez D.L."/>
            <person name="Swayne D.E."/>
        </authorList>
    </citation>
    <scope>NUCLEOTIDE SEQUENCE [LARGE SCALE GENOMIC DNA]</scope>
    <source>
        <strain evidence="9 10">ToBE</strain>
    </source>
</reference>
<evidence type="ECO:0000256" key="3">
    <source>
        <dbReference type="ARBA" id="ARBA00023295"/>
    </source>
</evidence>
<dbReference type="Pfam" id="PF01055">
    <property type="entry name" value="Glyco_hydro_31_2nd"/>
    <property type="match status" value="1"/>
</dbReference>
<dbReference type="Pfam" id="PF13802">
    <property type="entry name" value="Gal_mutarotas_2"/>
    <property type="match status" value="1"/>
</dbReference>
<evidence type="ECO:0000259" key="7">
    <source>
        <dbReference type="Pfam" id="PF17137"/>
    </source>
</evidence>
<organism evidence="9 10">
    <name type="scientific">Thermanaeromonas toyohensis ToBE</name>
    <dbReference type="NCBI Taxonomy" id="698762"/>
    <lineage>
        <taxon>Bacteria</taxon>
        <taxon>Bacillati</taxon>
        <taxon>Bacillota</taxon>
        <taxon>Clostridia</taxon>
        <taxon>Neomoorellales</taxon>
        <taxon>Neomoorellaceae</taxon>
        <taxon>Thermanaeromonas</taxon>
    </lineage>
</organism>
<name>A0A1W1W1B5_9FIRM</name>
<dbReference type="STRING" id="698762.SAMN00808754_2890"/>
<dbReference type="InterPro" id="IPR025887">
    <property type="entry name" value="Glyco_hydro_31_N_dom"/>
</dbReference>
<feature type="domain" description="Glycoside hydrolase family 31 TIM barrel" evidence="5">
    <location>
        <begin position="227"/>
        <end position="558"/>
    </location>
</feature>
<sequence>MTATGVNSWEKDGSRVILAGENFNVEIEAFSDKIINIYASRGEEKSFSQAVVIKPKPVSLKVKEGEECLSVTTGTVKLKVNKENFSFTLSAEPFLLEGKELVVEENIKSCSLRIREDEHFYGLGERTGFLDKRGKRYTMWNADCYRSYVEGADLMYQSYPFYIGVSPTGSYGLYFDNTFKSFFDLGKTHPDMVTFGAEKGPLNFFLIYGPTIKEVVEGYTEITGRMELPPLWALGYQQSRYSYYPQERVLEVAREFRKRDIPCDVIYLDIHYMDSFKVFTFDQERFPDPKGMIKELKEMGFKVVTIVDPGVKVEGDYWVFKEGLAKNYFVTDEDGLVFTGKVWPGRTAFPDFSREEVRAWWAELHREFLEIGIAGIWNDMNEPTLVDTSLPEPPISTLPPNLVHKGDSRPMRHEEFHNLYALNMALATRKALLKFKPQERPFILTRSGFSGIQRYAAIWTGDNRSYWEHLKMSIPMLCNIGLSGEPFCGADIGGFAEDTTEELLIRWTQVGVFYPFCRNHTNLDTIDQEPWAFGKKAEDICREFIKLRYTLLPYIYNLFYRAWQKGTPVFRPLVFEYEKDENCHNISDEFLLGDSLLVAPVCEPGQAKRMVYLPVGEWIDWWSGELFKGGKYYVADAPLERIPLYVKAGAILPLTEPQNYVGEKPWEVKFLLFPGGVRGEYVYYEDDGASLDYQKGIYNLYRLTYERSGAMIKFTWAPIYKGFAGGQKVFKLVFKGGQGSEKVWVNGQEVEVSLAGKDREIFLKA</sequence>
<dbReference type="InterPro" id="IPR017853">
    <property type="entry name" value="GH"/>
</dbReference>
<keyword evidence="3 4" id="KW-0326">Glycosidase</keyword>
<evidence type="ECO:0000313" key="9">
    <source>
        <dbReference type="EMBL" id="SMB99405.1"/>
    </source>
</evidence>
<proteinExistence type="inferred from homology"/>
<dbReference type="SUPFAM" id="SSF51011">
    <property type="entry name" value="Glycosyl hydrolase domain"/>
    <property type="match status" value="1"/>
</dbReference>
<dbReference type="OrthoDB" id="176168at2"/>
<evidence type="ECO:0000313" key="10">
    <source>
        <dbReference type="Proteomes" id="UP000192569"/>
    </source>
</evidence>
<evidence type="ECO:0000259" key="6">
    <source>
        <dbReference type="Pfam" id="PF13802"/>
    </source>
</evidence>
<dbReference type="Gene3D" id="3.20.20.80">
    <property type="entry name" value="Glycosidases"/>
    <property type="match status" value="1"/>
</dbReference>
<dbReference type="GO" id="GO:0005975">
    <property type="term" value="P:carbohydrate metabolic process"/>
    <property type="evidence" value="ECO:0007669"/>
    <property type="project" value="InterPro"/>
</dbReference>
<dbReference type="GO" id="GO:0030246">
    <property type="term" value="F:carbohydrate binding"/>
    <property type="evidence" value="ECO:0007669"/>
    <property type="project" value="InterPro"/>
</dbReference>
<gene>
    <name evidence="9" type="ORF">SAMN00808754_2890</name>
</gene>
<dbReference type="AlphaFoldDB" id="A0A1W1W1B5"/>
<dbReference type="SUPFAM" id="SSF74650">
    <property type="entry name" value="Galactose mutarotase-like"/>
    <property type="match status" value="1"/>
</dbReference>
<dbReference type="SUPFAM" id="SSF51445">
    <property type="entry name" value="(Trans)glycosidases"/>
    <property type="match status" value="1"/>
</dbReference>
<feature type="domain" description="DUF5110" evidence="7">
    <location>
        <begin position="672"/>
        <end position="735"/>
    </location>
</feature>
<dbReference type="PANTHER" id="PTHR22762:SF166">
    <property type="entry name" value="ALPHA-GLUCOSIDASE"/>
    <property type="match status" value="1"/>
</dbReference>
<dbReference type="PANTHER" id="PTHR22762">
    <property type="entry name" value="ALPHA-GLUCOSIDASE"/>
    <property type="match status" value="1"/>
</dbReference>
<evidence type="ECO:0000256" key="4">
    <source>
        <dbReference type="RuleBase" id="RU361185"/>
    </source>
</evidence>
<dbReference type="Pfam" id="PF17137">
    <property type="entry name" value="DUF5110"/>
    <property type="match status" value="1"/>
</dbReference>
<protein>
    <submittedName>
        <fullName evidence="9">Alpha-glucosidase</fullName>
    </submittedName>
</protein>
<dbReference type="RefSeq" id="WP_084666573.1">
    <property type="nucleotide sequence ID" value="NZ_LT838272.1"/>
</dbReference>
<evidence type="ECO:0000256" key="2">
    <source>
        <dbReference type="ARBA" id="ARBA00022801"/>
    </source>
</evidence>